<dbReference type="InterPro" id="IPR057776">
    <property type="entry name" value="UTP23_sensor"/>
</dbReference>
<feature type="compositionally biased region" description="Low complexity" evidence="7">
    <location>
        <begin position="255"/>
        <end position="273"/>
    </location>
</feature>
<accession>A0ABR3AQC7</accession>
<name>A0ABR3AQC7_PHYBL</name>
<sequence length="315" mass="35400">MRPKTLQAYKRTLHTYHVGFGLREPYQILVDGDFCKEALTQKIYIKDSLPEIMQAPTKLMVTECTIHELQSKGREFTNAMIVAKRFEHRRCAHKTPVKSAACISEIIGSTNQYHYCVASQDKKLRSHLRSVPGVPLLHIKKNLVILEPMSNESKEALKRHEIEKTLPMGKEASLLKGIGRAAGIIKDEEPKEKKTKKALKKKGPNPLSVKKKKKQQTTPKEATNEKKKSEEAQNKNDTTELSQGQKRKRDEEKSTSVPEATSSATAEATVATEVTEKAENAENAGGDKKRRRRKKKKTGQEEASETNVETTAEKA</sequence>
<evidence type="ECO:0000256" key="1">
    <source>
        <dbReference type="ARBA" id="ARBA00004604"/>
    </source>
</evidence>
<keyword evidence="3" id="KW-0698">rRNA processing</keyword>
<evidence type="ECO:0000256" key="5">
    <source>
        <dbReference type="ARBA" id="ARBA00037300"/>
    </source>
</evidence>
<dbReference type="CDD" id="cd08553">
    <property type="entry name" value="PIN_Fcf1-like"/>
    <property type="match status" value="1"/>
</dbReference>
<reference evidence="9 10" key="1">
    <citation type="submission" date="2024-04" db="EMBL/GenBank/DDBJ databases">
        <title>Symmetric and asymmetric DNA N6-adenine methylation regulates different biological responses in Mucorales.</title>
        <authorList>
            <consortium name="Lawrence Berkeley National Laboratory"/>
            <person name="Lax C."/>
            <person name="Mondo S.J."/>
            <person name="Osorio-Concepcion M."/>
            <person name="Muszewska A."/>
            <person name="Corrochano-Luque M."/>
            <person name="Gutierrez G."/>
            <person name="Riley R."/>
            <person name="Lipzen A."/>
            <person name="Guo J."/>
            <person name="Hundley H."/>
            <person name="Amirebrahimi M."/>
            <person name="Ng V."/>
            <person name="Lorenzo-Gutierrez D."/>
            <person name="Binder U."/>
            <person name="Yang J."/>
            <person name="Song Y."/>
            <person name="Canovas D."/>
            <person name="Navarro E."/>
            <person name="Freitag M."/>
            <person name="Gabaldon T."/>
            <person name="Grigoriev I.V."/>
            <person name="Corrochano L.M."/>
            <person name="Nicolas F.E."/>
            <person name="Garre V."/>
        </authorList>
    </citation>
    <scope>NUCLEOTIDE SEQUENCE [LARGE SCALE GENOMIC DNA]</scope>
    <source>
        <strain evidence="9 10">L51</strain>
    </source>
</reference>
<feature type="region of interest" description="Disordered" evidence="7">
    <location>
        <begin position="186"/>
        <end position="315"/>
    </location>
</feature>
<dbReference type="InterPro" id="IPR006984">
    <property type="entry name" value="Fcf1/UTP23"/>
</dbReference>
<feature type="compositionally biased region" description="Polar residues" evidence="7">
    <location>
        <begin position="305"/>
        <end position="315"/>
    </location>
</feature>
<comment type="similarity">
    <text evidence="6">Belongs to the UTP23/FCF1 family. UTP23 subfamily.</text>
</comment>
<dbReference type="Pfam" id="PF24779">
    <property type="entry name" value="UTP23_sensor"/>
    <property type="match status" value="1"/>
</dbReference>
<feature type="compositionally biased region" description="Basic residues" evidence="7">
    <location>
        <begin position="193"/>
        <end position="215"/>
    </location>
</feature>
<evidence type="ECO:0000256" key="3">
    <source>
        <dbReference type="ARBA" id="ARBA00022552"/>
    </source>
</evidence>
<feature type="domain" description="UTP23 sensor motif region" evidence="8">
    <location>
        <begin position="196"/>
        <end position="214"/>
    </location>
</feature>
<comment type="function">
    <text evidence="5">Involved in rRNA-processing and ribosome biogenesis.</text>
</comment>
<gene>
    <name evidence="9" type="ORF">J3Q64DRAFT_1761504</name>
</gene>
<evidence type="ECO:0000256" key="4">
    <source>
        <dbReference type="ARBA" id="ARBA00023242"/>
    </source>
</evidence>
<evidence type="ECO:0000313" key="10">
    <source>
        <dbReference type="Proteomes" id="UP001448207"/>
    </source>
</evidence>
<feature type="compositionally biased region" description="Basic residues" evidence="7">
    <location>
        <begin position="288"/>
        <end position="297"/>
    </location>
</feature>
<evidence type="ECO:0000256" key="2">
    <source>
        <dbReference type="ARBA" id="ARBA00022517"/>
    </source>
</evidence>
<evidence type="ECO:0000259" key="8">
    <source>
        <dbReference type="Pfam" id="PF24779"/>
    </source>
</evidence>
<dbReference type="SUPFAM" id="SSF88723">
    <property type="entry name" value="PIN domain-like"/>
    <property type="match status" value="1"/>
</dbReference>
<keyword evidence="10" id="KW-1185">Reference proteome</keyword>
<dbReference type="Gene3D" id="3.40.50.1010">
    <property type="entry name" value="5'-nuclease"/>
    <property type="match status" value="1"/>
</dbReference>
<evidence type="ECO:0000256" key="7">
    <source>
        <dbReference type="SAM" id="MobiDB-lite"/>
    </source>
</evidence>
<dbReference type="PANTHER" id="PTHR12416">
    <property type="entry name" value="RRNA-PROCESSING PROTEIN UTP23 HOMOLOG"/>
    <property type="match status" value="1"/>
</dbReference>
<dbReference type="Pfam" id="PF04900">
    <property type="entry name" value="Fcf1"/>
    <property type="match status" value="1"/>
</dbReference>
<dbReference type="Proteomes" id="UP001448207">
    <property type="component" value="Unassembled WGS sequence"/>
</dbReference>
<proteinExistence type="inferred from homology"/>
<organism evidence="9 10">
    <name type="scientific">Phycomyces blakesleeanus</name>
    <dbReference type="NCBI Taxonomy" id="4837"/>
    <lineage>
        <taxon>Eukaryota</taxon>
        <taxon>Fungi</taxon>
        <taxon>Fungi incertae sedis</taxon>
        <taxon>Mucoromycota</taxon>
        <taxon>Mucoromycotina</taxon>
        <taxon>Mucoromycetes</taxon>
        <taxon>Mucorales</taxon>
        <taxon>Phycomycetaceae</taxon>
        <taxon>Phycomyces</taxon>
    </lineage>
</organism>
<keyword evidence="2" id="KW-0690">Ribosome biogenesis</keyword>
<comment type="caution">
    <text evidence="9">The sequence shown here is derived from an EMBL/GenBank/DDBJ whole genome shotgun (WGS) entry which is preliminary data.</text>
</comment>
<keyword evidence="4" id="KW-0539">Nucleus</keyword>
<feature type="compositionally biased region" description="Basic and acidic residues" evidence="7">
    <location>
        <begin position="222"/>
        <end position="238"/>
    </location>
</feature>
<protein>
    <submittedName>
        <fullName evidence="9">Fcf1-domain-containing protein</fullName>
    </submittedName>
</protein>
<evidence type="ECO:0000256" key="6">
    <source>
        <dbReference type="ARBA" id="ARBA00038503"/>
    </source>
</evidence>
<dbReference type="EMBL" id="JBCLYO010000021">
    <property type="protein sequence ID" value="KAL0079849.1"/>
    <property type="molecule type" value="Genomic_DNA"/>
</dbReference>
<comment type="subcellular location">
    <subcellularLocation>
        <location evidence="1">Nucleus</location>
        <location evidence="1">Nucleolus</location>
    </subcellularLocation>
</comment>
<evidence type="ECO:0000313" key="9">
    <source>
        <dbReference type="EMBL" id="KAL0079849.1"/>
    </source>
</evidence>
<dbReference type="InterPro" id="IPR029060">
    <property type="entry name" value="PIN-like_dom_sf"/>
</dbReference>